<dbReference type="Pfam" id="PF00691">
    <property type="entry name" value="OmpA"/>
    <property type="match status" value="1"/>
</dbReference>
<dbReference type="PROSITE" id="PS51257">
    <property type="entry name" value="PROKAR_LIPOPROTEIN"/>
    <property type="match status" value="1"/>
</dbReference>
<proteinExistence type="predicted"/>
<dbReference type="EMBL" id="AP025591">
    <property type="protein sequence ID" value="BDG01514.1"/>
    <property type="molecule type" value="Genomic_DNA"/>
</dbReference>
<dbReference type="SUPFAM" id="SSF103088">
    <property type="entry name" value="OmpA-like"/>
    <property type="match status" value="1"/>
</dbReference>
<reference evidence="5" key="1">
    <citation type="journal article" date="2022" name="Int. J. Syst. Evol. Microbiol.">
        <title>Anaeromyxobacter oryzae sp. nov., Anaeromyxobacter diazotrophicus sp. nov. and Anaeromyxobacter paludicola sp. nov., isolated from paddy soils.</title>
        <authorList>
            <person name="Itoh H."/>
            <person name="Xu Z."/>
            <person name="Mise K."/>
            <person name="Masuda Y."/>
            <person name="Ushijima N."/>
            <person name="Hayakawa C."/>
            <person name="Shiratori Y."/>
            <person name="Senoo K."/>
        </authorList>
    </citation>
    <scope>NUCLEOTIDE SEQUENCE [LARGE SCALE GENOMIC DNA]</scope>
    <source>
        <strain evidence="5">Red232</strain>
    </source>
</reference>
<accession>A0ABM7WPW7</accession>
<dbReference type="CDD" id="cd07185">
    <property type="entry name" value="OmpA_C-like"/>
    <property type="match status" value="1"/>
</dbReference>
<organism evidence="4 5">
    <name type="scientific">Anaeromyxobacter oryzae</name>
    <dbReference type="NCBI Taxonomy" id="2918170"/>
    <lineage>
        <taxon>Bacteria</taxon>
        <taxon>Pseudomonadati</taxon>
        <taxon>Myxococcota</taxon>
        <taxon>Myxococcia</taxon>
        <taxon>Myxococcales</taxon>
        <taxon>Cystobacterineae</taxon>
        <taxon>Anaeromyxobacteraceae</taxon>
        <taxon>Anaeromyxobacter</taxon>
    </lineage>
</organism>
<dbReference type="PANTHER" id="PTHR30329:SF21">
    <property type="entry name" value="LIPOPROTEIN YIAD-RELATED"/>
    <property type="match status" value="1"/>
</dbReference>
<evidence type="ECO:0000256" key="2">
    <source>
        <dbReference type="SAM" id="Coils"/>
    </source>
</evidence>
<dbReference type="InterPro" id="IPR036737">
    <property type="entry name" value="OmpA-like_sf"/>
</dbReference>
<dbReference type="PANTHER" id="PTHR30329">
    <property type="entry name" value="STATOR ELEMENT OF FLAGELLAR MOTOR COMPLEX"/>
    <property type="match status" value="1"/>
</dbReference>
<feature type="coiled-coil region" evidence="2">
    <location>
        <begin position="31"/>
        <end position="93"/>
    </location>
</feature>
<dbReference type="Proteomes" id="UP001162891">
    <property type="component" value="Chromosome"/>
</dbReference>
<evidence type="ECO:0000313" key="5">
    <source>
        <dbReference type="Proteomes" id="UP001162891"/>
    </source>
</evidence>
<gene>
    <name evidence="4" type="ORF">AMOR_05100</name>
</gene>
<sequence>MSRLMLVLGMAAIIGCAGISKEQYGAKEAEAAKYKAALQDESGKVAALEAKAASLEQQNAALQTQVSTAQSQLETTTAKLTEQSGEYEKLKDRTIRLNERLLFKEGSSKLTPENKRTLDAMADAISQVKDKAVLVTGYTDNAEAGGKGAKVQRWQLSSARALEVAKYLAGRGLDPTLIGIAGFGEGRPIAANDTLANRALNRRAEIALTPPTIELKTVDVNPATVEMK</sequence>
<evidence type="ECO:0000256" key="1">
    <source>
        <dbReference type="PROSITE-ProRule" id="PRU00473"/>
    </source>
</evidence>
<dbReference type="InterPro" id="IPR050330">
    <property type="entry name" value="Bact_OuterMem_StrucFunc"/>
</dbReference>
<keyword evidence="2" id="KW-0175">Coiled coil</keyword>
<dbReference type="PROSITE" id="PS51123">
    <property type="entry name" value="OMPA_2"/>
    <property type="match status" value="1"/>
</dbReference>
<protein>
    <recommendedName>
        <fullName evidence="3">OmpA-like domain-containing protein</fullName>
    </recommendedName>
</protein>
<dbReference type="RefSeq" id="WP_248358116.1">
    <property type="nucleotide sequence ID" value="NZ_AP025591.1"/>
</dbReference>
<dbReference type="InterPro" id="IPR006665">
    <property type="entry name" value="OmpA-like"/>
</dbReference>
<name>A0ABM7WPW7_9BACT</name>
<evidence type="ECO:0000313" key="4">
    <source>
        <dbReference type="EMBL" id="BDG01514.1"/>
    </source>
</evidence>
<keyword evidence="5" id="KW-1185">Reference proteome</keyword>
<evidence type="ECO:0000259" key="3">
    <source>
        <dbReference type="PROSITE" id="PS51123"/>
    </source>
</evidence>
<feature type="domain" description="OmpA-like" evidence="3">
    <location>
        <begin position="90"/>
        <end position="212"/>
    </location>
</feature>
<dbReference type="Gene3D" id="3.30.1330.60">
    <property type="entry name" value="OmpA-like domain"/>
    <property type="match status" value="1"/>
</dbReference>
<keyword evidence="1" id="KW-0472">Membrane</keyword>